<keyword evidence="2" id="KW-1185">Reference proteome</keyword>
<evidence type="ECO:0000313" key="1">
    <source>
        <dbReference type="EMBL" id="CAJ1955220.1"/>
    </source>
</evidence>
<name>A0AA86SKU3_9FABA</name>
<protein>
    <submittedName>
        <fullName evidence="1">Uncharacterized protein</fullName>
    </submittedName>
</protein>
<dbReference type="Gramene" id="rna-AYBTSS11_LOCUS16011">
    <property type="protein sequence ID" value="CAJ1955220.1"/>
    <property type="gene ID" value="gene-AYBTSS11_LOCUS16011"/>
</dbReference>
<proteinExistence type="predicted"/>
<organism evidence="1 2">
    <name type="scientific">Sphenostylis stenocarpa</name>
    <dbReference type="NCBI Taxonomy" id="92480"/>
    <lineage>
        <taxon>Eukaryota</taxon>
        <taxon>Viridiplantae</taxon>
        <taxon>Streptophyta</taxon>
        <taxon>Embryophyta</taxon>
        <taxon>Tracheophyta</taxon>
        <taxon>Spermatophyta</taxon>
        <taxon>Magnoliopsida</taxon>
        <taxon>eudicotyledons</taxon>
        <taxon>Gunneridae</taxon>
        <taxon>Pentapetalae</taxon>
        <taxon>rosids</taxon>
        <taxon>fabids</taxon>
        <taxon>Fabales</taxon>
        <taxon>Fabaceae</taxon>
        <taxon>Papilionoideae</taxon>
        <taxon>50 kb inversion clade</taxon>
        <taxon>NPAAA clade</taxon>
        <taxon>indigoferoid/millettioid clade</taxon>
        <taxon>Phaseoleae</taxon>
        <taxon>Sphenostylis</taxon>
    </lineage>
</organism>
<evidence type="ECO:0000313" key="2">
    <source>
        <dbReference type="Proteomes" id="UP001189624"/>
    </source>
</evidence>
<dbReference type="AlphaFoldDB" id="A0AA86SKU3"/>
<reference evidence="1" key="1">
    <citation type="submission" date="2023-10" db="EMBL/GenBank/DDBJ databases">
        <authorList>
            <person name="Domelevo Entfellner J.-B."/>
        </authorList>
    </citation>
    <scope>NUCLEOTIDE SEQUENCE</scope>
</reference>
<dbReference type="Proteomes" id="UP001189624">
    <property type="component" value="Chromosome 5"/>
</dbReference>
<dbReference type="EMBL" id="OY731402">
    <property type="protein sequence ID" value="CAJ1955220.1"/>
    <property type="molecule type" value="Genomic_DNA"/>
</dbReference>
<accession>A0AA86SKU3</accession>
<sequence>MAVSDATAMLPTTGRSHHNYTICAYAGYGSQTIFTTLAAVSVPPGLRVVNYLNMNRRVVDLAHRWGWSNPSNTCDLLFMSCLVEKIQNKR</sequence>
<gene>
    <name evidence="1" type="ORF">AYBTSS11_LOCUS16011</name>
</gene>